<dbReference type="GO" id="GO:1990904">
    <property type="term" value="C:ribonucleoprotein complex"/>
    <property type="evidence" value="ECO:0007669"/>
    <property type="project" value="UniProtKB-KW"/>
</dbReference>
<dbReference type="Pfam" id="PF00338">
    <property type="entry name" value="Ribosomal_S10"/>
    <property type="match status" value="1"/>
</dbReference>
<evidence type="ECO:0000256" key="3">
    <source>
        <dbReference type="ARBA" id="ARBA00023274"/>
    </source>
</evidence>
<accession>A0A840DD33</accession>
<dbReference type="EMBL" id="JANUAE010000009">
    <property type="protein sequence ID" value="MCS3710849.1"/>
    <property type="molecule type" value="Genomic_DNA"/>
</dbReference>
<dbReference type="GO" id="GO:0005840">
    <property type="term" value="C:ribosome"/>
    <property type="evidence" value="ECO:0007669"/>
    <property type="project" value="UniProtKB-KW"/>
</dbReference>
<evidence type="ECO:0000313" key="13">
    <source>
        <dbReference type="Proteomes" id="UP001155027"/>
    </source>
</evidence>
<evidence type="ECO:0000313" key="9">
    <source>
        <dbReference type="EMBL" id="MCS3864804.1"/>
    </source>
</evidence>
<dbReference type="Proteomes" id="UP001155010">
    <property type="component" value="Unassembled WGS sequence"/>
</dbReference>
<dbReference type="SUPFAM" id="SSF54999">
    <property type="entry name" value="Ribosomal protein S10"/>
    <property type="match status" value="1"/>
</dbReference>
<dbReference type="Proteomes" id="UP001155027">
    <property type="component" value="Unassembled WGS sequence"/>
</dbReference>
<dbReference type="HAMAP" id="MF_00508">
    <property type="entry name" value="Ribosomal_uS10"/>
    <property type="match status" value="1"/>
</dbReference>
<comment type="similarity">
    <text evidence="1 4">Belongs to the universal ribosomal protein uS10 family.</text>
</comment>
<dbReference type="EMBL" id="JANUBB010000003">
    <property type="protein sequence ID" value="MCS3950825.1"/>
    <property type="molecule type" value="Genomic_DNA"/>
</dbReference>
<proteinExistence type="inferred from homology"/>
<evidence type="ECO:0000256" key="4">
    <source>
        <dbReference type="HAMAP-Rule" id="MF_00508"/>
    </source>
</evidence>
<evidence type="ECO:0000313" key="12">
    <source>
        <dbReference type="EMBL" id="MCS4121531.1"/>
    </source>
</evidence>
<protein>
    <recommendedName>
        <fullName evidence="4">Small ribosomal subunit protein uS10</fullName>
    </recommendedName>
</protein>
<comment type="function">
    <text evidence="4">Involved in the binding of tRNA to the ribosomes.</text>
</comment>
<evidence type="ECO:0000256" key="5">
    <source>
        <dbReference type="SAM" id="MobiDB-lite"/>
    </source>
</evidence>
<comment type="subunit">
    <text evidence="4">Part of the 30S ribosomal subunit.</text>
</comment>
<feature type="region of interest" description="Disordered" evidence="5">
    <location>
        <begin position="208"/>
        <end position="235"/>
    </location>
</feature>
<dbReference type="Proteomes" id="UP001155144">
    <property type="component" value="Unassembled WGS sequence"/>
</dbReference>
<evidence type="ECO:0000259" key="6">
    <source>
        <dbReference type="SMART" id="SM01403"/>
    </source>
</evidence>
<keyword evidence="3 4" id="KW-0687">Ribonucleoprotein</keyword>
<dbReference type="GO" id="GO:0003735">
    <property type="term" value="F:structural constituent of ribosome"/>
    <property type="evidence" value="ECO:0007669"/>
    <property type="project" value="InterPro"/>
</dbReference>
<dbReference type="RefSeq" id="WP_103017379.1">
    <property type="nucleotide sequence ID" value="NZ_CALTRV010000002.1"/>
</dbReference>
<dbReference type="EMBL" id="JANUAU010000005">
    <property type="protein sequence ID" value="MCS3677898.1"/>
    <property type="molecule type" value="Genomic_DNA"/>
</dbReference>
<evidence type="ECO:0000313" key="11">
    <source>
        <dbReference type="EMBL" id="MCS4036514.1"/>
    </source>
</evidence>
<evidence type="ECO:0000313" key="10">
    <source>
        <dbReference type="EMBL" id="MCS3950825.1"/>
    </source>
</evidence>
<dbReference type="AlphaFoldDB" id="A0A840DD33"/>
<dbReference type="EMBL" id="JANUBL010000003">
    <property type="protein sequence ID" value="MCS4121531.1"/>
    <property type="molecule type" value="Genomic_DNA"/>
</dbReference>
<dbReference type="Proteomes" id="UP001155057">
    <property type="component" value="Unassembled WGS sequence"/>
</dbReference>
<dbReference type="EMBL" id="JANTYZ010000003">
    <property type="protein sequence ID" value="MCS3864804.1"/>
    <property type="molecule type" value="Genomic_DNA"/>
</dbReference>
<keyword evidence="2 4" id="KW-0689">Ribosomal protein</keyword>
<dbReference type="InterPro" id="IPR036838">
    <property type="entry name" value="Ribosomal_uS10_dom_sf"/>
</dbReference>
<dbReference type="SMART" id="SM01403">
    <property type="entry name" value="Ribosomal_S10"/>
    <property type="match status" value="1"/>
</dbReference>
<evidence type="ECO:0000313" key="8">
    <source>
        <dbReference type="EMBL" id="MCS3710849.1"/>
    </source>
</evidence>
<organism evidence="7 13">
    <name type="scientific">Salinibacter ruber</name>
    <dbReference type="NCBI Taxonomy" id="146919"/>
    <lineage>
        <taxon>Bacteria</taxon>
        <taxon>Pseudomonadati</taxon>
        <taxon>Rhodothermota</taxon>
        <taxon>Rhodothermia</taxon>
        <taxon>Rhodothermales</taxon>
        <taxon>Salinibacteraceae</taxon>
        <taxon>Salinibacter</taxon>
    </lineage>
</organism>
<feature type="domain" description="Small ribosomal subunit protein uS10" evidence="6">
    <location>
        <begin position="173"/>
        <end position="269"/>
    </location>
</feature>
<dbReference type="Gene3D" id="3.30.70.600">
    <property type="entry name" value="Ribosomal protein S10 domain"/>
    <property type="match status" value="1"/>
</dbReference>
<dbReference type="Proteomes" id="UP001155034">
    <property type="component" value="Unassembled WGS sequence"/>
</dbReference>
<dbReference type="EMBL" id="JANUBF010000008">
    <property type="protein sequence ID" value="MCS4036514.1"/>
    <property type="molecule type" value="Genomic_DNA"/>
</dbReference>
<evidence type="ECO:0000256" key="1">
    <source>
        <dbReference type="ARBA" id="ARBA00007102"/>
    </source>
</evidence>
<evidence type="ECO:0000313" key="7">
    <source>
        <dbReference type="EMBL" id="MCS3677898.1"/>
    </source>
</evidence>
<sequence length="273" mass="30311">MTDSPVYSAQDAPNSAEAEGATYLKTCSRCGQLVRMARSDDGTWRSLEPAAEGASSQHTHECGSVPRISQDWSLQDLNHPLTCRLDCWWCGEEVYLHTDGSGPFTLFDNLSWPWPTHDCWHQQRDERDRALLKLESDLRAGGYQGQGRLVNLAPSSIPDAIPPKGRKNPPVLQIRLSSTDHQMVDRAVRQITQFVSDRQPRAPVAVPLPVGKKAAADERQGRTNGPPSRDESFSQHIHHRAIEMWTAGPKLVAQLGQVQLPEAVDVTVRQAKS</sequence>
<comment type="caution">
    <text evidence="7">The sequence shown here is derived from an EMBL/GenBank/DDBJ whole genome shotgun (WGS) entry which is preliminary data.</text>
</comment>
<dbReference type="GO" id="GO:0000049">
    <property type="term" value="F:tRNA binding"/>
    <property type="evidence" value="ECO:0007669"/>
    <property type="project" value="UniProtKB-UniRule"/>
</dbReference>
<evidence type="ECO:0000256" key="2">
    <source>
        <dbReference type="ARBA" id="ARBA00022980"/>
    </source>
</evidence>
<dbReference type="Proteomes" id="UP001155040">
    <property type="component" value="Unassembled WGS sequence"/>
</dbReference>
<dbReference type="GO" id="GO:0006412">
    <property type="term" value="P:translation"/>
    <property type="evidence" value="ECO:0007669"/>
    <property type="project" value="UniProtKB-UniRule"/>
</dbReference>
<name>A0A840DD33_9BACT</name>
<gene>
    <name evidence="4" type="primary">rpsJ</name>
    <name evidence="12" type="ORF">GGP45_001884</name>
    <name evidence="8" type="ORF">GGP61_002475</name>
    <name evidence="7" type="ORF">GGP71_001826</name>
    <name evidence="9" type="ORF">GGP82_001353</name>
    <name evidence="10" type="ORF">GGP83_000766</name>
    <name evidence="11" type="ORF">GGQ01_001575</name>
</gene>
<reference evidence="7" key="1">
    <citation type="submission" date="2022-08" db="EMBL/GenBank/DDBJ databases">
        <title>Genomic Encyclopedia of Type Strains, Phase V (KMG-V): Genome sequencing to study the core and pangenomes of soil and plant-associated prokaryotes.</title>
        <authorList>
            <person name="Whitman W."/>
        </authorList>
    </citation>
    <scope>NUCLEOTIDE SEQUENCE</scope>
    <source>
        <strain evidence="7">0</strain>
        <strain evidence="9">SP2016B</strain>
        <strain evidence="10">SP2017</strain>
        <strain evidence="11">SP3012</strain>
        <strain evidence="12">SP3026</strain>
        <strain evidence="8">SP3049</strain>
    </source>
</reference>
<dbReference type="InterPro" id="IPR027486">
    <property type="entry name" value="Ribosomal_uS10_dom"/>
</dbReference>
<dbReference type="InterPro" id="IPR001848">
    <property type="entry name" value="Ribosomal_uS10"/>
</dbReference>